<evidence type="ECO:0000313" key="3">
    <source>
        <dbReference type="Proteomes" id="UP000256269"/>
    </source>
</evidence>
<evidence type="ECO:0000313" key="2">
    <source>
        <dbReference type="EMBL" id="REH44579.1"/>
    </source>
</evidence>
<dbReference type="EMBL" id="QUNO01000008">
    <property type="protein sequence ID" value="REH44579.1"/>
    <property type="molecule type" value="Genomic_DNA"/>
</dbReference>
<dbReference type="PANTHER" id="PTHR35525:SF3">
    <property type="entry name" value="BLL6575 PROTEIN"/>
    <property type="match status" value="1"/>
</dbReference>
<dbReference type="Pfam" id="PF11706">
    <property type="entry name" value="zf-CGNR"/>
    <property type="match status" value="1"/>
</dbReference>
<dbReference type="InterPro" id="IPR023286">
    <property type="entry name" value="ABATE_dom_sf"/>
</dbReference>
<keyword evidence="3" id="KW-1185">Reference proteome</keyword>
<organism evidence="2 3">
    <name type="scientific">Kutzneria buriramensis</name>
    <dbReference type="NCBI Taxonomy" id="1045776"/>
    <lineage>
        <taxon>Bacteria</taxon>
        <taxon>Bacillati</taxon>
        <taxon>Actinomycetota</taxon>
        <taxon>Actinomycetes</taxon>
        <taxon>Pseudonocardiales</taxon>
        <taxon>Pseudonocardiaceae</taxon>
        <taxon>Kutzneria</taxon>
    </lineage>
</organism>
<gene>
    <name evidence="2" type="ORF">BCF44_10859</name>
</gene>
<feature type="domain" description="Zinc finger CGNR" evidence="1">
    <location>
        <begin position="137"/>
        <end position="179"/>
    </location>
</feature>
<protein>
    <submittedName>
        <fullName evidence="2">Putative RNA-binding Zn ribbon-like protein</fullName>
    </submittedName>
</protein>
<dbReference type="RefSeq" id="WP_116176531.1">
    <property type="nucleotide sequence ID" value="NZ_CP144375.1"/>
</dbReference>
<dbReference type="SUPFAM" id="SSF160904">
    <property type="entry name" value="Jann2411-like"/>
    <property type="match status" value="1"/>
</dbReference>
<dbReference type="InterPro" id="IPR010852">
    <property type="entry name" value="ABATE"/>
</dbReference>
<accession>A0A3E0HFT1</accession>
<dbReference type="InterPro" id="IPR021005">
    <property type="entry name" value="Znf_CGNR"/>
</dbReference>
<dbReference type="Proteomes" id="UP000256269">
    <property type="component" value="Unassembled WGS sequence"/>
</dbReference>
<dbReference type="Gene3D" id="1.10.3300.10">
    <property type="entry name" value="Jann2411-like domain"/>
    <property type="match status" value="1"/>
</dbReference>
<reference evidence="2 3" key="1">
    <citation type="submission" date="2018-08" db="EMBL/GenBank/DDBJ databases">
        <title>Genomic Encyclopedia of Archaeal and Bacterial Type Strains, Phase II (KMG-II): from individual species to whole genera.</title>
        <authorList>
            <person name="Goeker M."/>
        </authorList>
    </citation>
    <scope>NUCLEOTIDE SEQUENCE [LARGE SCALE GENOMIC DNA]</scope>
    <source>
        <strain evidence="2 3">DSM 45791</strain>
    </source>
</reference>
<dbReference type="PANTHER" id="PTHR35525">
    <property type="entry name" value="BLL6575 PROTEIN"/>
    <property type="match status" value="1"/>
</dbReference>
<name>A0A3E0HFT1_9PSEU</name>
<proteinExistence type="predicted"/>
<dbReference type="OrthoDB" id="123307at2"/>
<comment type="caution">
    <text evidence="2">The sequence shown here is derived from an EMBL/GenBank/DDBJ whole genome shotgun (WGS) entry which is preliminary data.</text>
</comment>
<sequence>MASGRYAMELAPAGLGFVHDLLNTIPAGRPPEPDLLADLGDAQRWLDGALATWAIETGQPAPPVTLTVRDLDQLRGLRSDVKAALGGGAVPTHETATLRLDADGRVAIEPRGTGARLVSSLVLIEMLTSQRADTWRRLKVCRNPRCQVAFYDRSKNNSGVWHETKVCGNLENLRAHRARAKARQS</sequence>
<evidence type="ECO:0000259" key="1">
    <source>
        <dbReference type="Pfam" id="PF11706"/>
    </source>
</evidence>
<dbReference type="AlphaFoldDB" id="A0A3E0HFT1"/>